<keyword evidence="3" id="KW-0597">Phosphoprotein</keyword>
<evidence type="ECO:0000256" key="8">
    <source>
        <dbReference type="SAM" id="Phobius"/>
    </source>
</evidence>
<evidence type="ECO:0000259" key="9">
    <source>
        <dbReference type="PROSITE" id="PS50109"/>
    </source>
</evidence>
<evidence type="ECO:0000256" key="7">
    <source>
        <dbReference type="SAM" id="Coils"/>
    </source>
</evidence>
<dbReference type="InterPro" id="IPR011990">
    <property type="entry name" value="TPR-like_helical_dom_sf"/>
</dbReference>
<dbReference type="GO" id="GO:0000155">
    <property type="term" value="F:phosphorelay sensor kinase activity"/>
    <property type="evidence" value="ECO:0007669"/>
    <property type="project" value="InterPro"/>
</dbReference>
<dbReference type="SMART" id="SM00387">
    <property type="entry name" value="HATPase_c"/>
    <property type="match status" value="1"/>
</dbReference>
<protein>
    <recommendedName>
        <fullName evidence="2">histidine kinase</fullName>
        <ecNumber evidence="2">2.7.13.3</ecNumber>
    </recommendedName>
</protein>
<keyword evidence="8" id="KW-0812">Transmembrane</keyword>
<dbReference type="SUPFAM" id="SSF55874">
    <property type="entry name" value="ATPase domain of HSP90 chaperone/DNA topoisomerase II/histidine kinase"/>
    <property type="match status" value="1"/>
</dbReference>
<dbReference type="HOGENOM" id="CLU_000445_114_67_10"/>
<proteinExistence type="predicted"/>
<dbReference type="GO" id="GO:0005886">
    <property type="term" value="C:plasma membrane"/>
    <property type="evidence" value="ECO:0007669"/>
    <property type="project" value="TreeGrafter"/>
</dbReference>
<dbReference type="InterPro" id="IPR036890">
    <property type="entry name" value="HATPase_C_sf"/>
</dbReference>
<evidence type="ECO:0000313" key="11">
    <source>
        <dbReference type="Proteomes" id="UP000002945"/>
    </source>
</evidence>
<evidence type="ECO:0000256" key="5">
    <source>
        <dbReference type="ARBA" id="ARBA00022777"/>
    </source>
</evidence>
<reference evidence="10 11" key="1">
    <citation type="journal article" date="2011" name="J. Bacteriol.">
        <title>Genome sequence of the algicidal bacterium Kordia algicida OT-1.</title>
        <authorList>
            <person name="Lee H.S."/>
            <person name="Kang S.G."/>
            <person name="Kwon K.K."/>
            <person name="Lee J.H."/>
            <person name="Kim S.J."/>
        </authorList>
    </citation>
    <scope>NUCLEOTIDE SEQUENCE [LARGE SCALE GENOMIC DNA]</scope>
    <source>
        <strain evidence="10 11">OT-1</strain>
    </source>
</reference>
<feature type="coiled-coil region" evidence="7">
    <location>
        <begin position="305"/>
        <end position="361"/>
    </location>
</feature>
<sequence>MQEVVVQTIQHKIANYTEKDFFKEASQYFIQKEFDSTLVFTTKQLNLPSSNMVTDYCHYYRGVSFQLKELYDEAEKEFLQVSKKFEFYLLIKVVLGEIAIEQRAFQKAIAYFQKVEQSNYQHLPFIDIHSIHHNIGTSFLHLEMYDKAETYLIKSKDAHELQRDTVRLVSSYSDIANLYYLQYKDDLAIPYFKKAHKLAQKISDYELKSKAAFNLAIVEENRKDFSKALKYRKEYEQWHDSLINENKVWETAQRQKQLAIKEKQKQVVILEAINKVGIAQRNGFIFSSIVLLILLGTGTYFYREKVKANKTIAAQKEALNELNATKDYLFSVVSHDLRSPVNALRKQHKQLKAEIEKQAYENLDKTIATATTISEGMYGLLNNILHWSLEQSKQLLFLPKVMRLQPTIEHVIFDFKEFASTKNISLQTNLDEEITANFDRESLKVVLRNLLDNAIKYTPKYGNIQINLSSTATEACIEIKDSGIGFSSDQIIKINQLTTITMEKIDRSKGVGLGLLLCVTLIRKNKGNFSIENNFDKGSTIKIILPKT</sequence>
<feature type="transmembrane region" description="Helical" evidence="8">
    <location>
        <begin position="283"/>
        <end position="302"/>
    </location>
</feature>
<dbReference type="eggNOG" id="COG0457">
    <property type="taxonomic scope" value="Bacteria"/>
</dbReference>
<dbReference type="InterPro" id="IPR005467">
    <property type="entry name" value="His_kinase_dom"/>
</dbReference>
<dbReference type="PANTHER" id="PTHR45453">
    <property type="entry name" value="PHOSPHATE REGULON SENSOR PROTEIN PHOR"/>
    <property type="match status" value="1"/>
</dbReference>
<evidence type="ECO:0000256" key="6">
    <source>
        <dbReference type="ARBA" id="ARBA00023012"/>
    </source>
</evidence>
<keyword evidence="6" id="KW-0902">Two-component regulatory system</keyword>
<evidence type="ECO:0000313" key="10">
    <source>
        <dbReference type="EMBL" id="EDP96242.1"/>
    </source>
</evidence>
<organism evidence="10 11">
    <name type="scientific">Kordia algicida OT-1</name>
    <dbReference type="NCBI Taxonomy" id="391587"/>
    <lineage>
        <taxon>Bacteria</taxon>
        <taxon>Pseudomonadati</taxon>
        <taxon>Bacteroidota</taxon>
        <taxon>Flavobacteriia</taxon>
        <taxon>Flavobacteriales</taxon>
        <taxon>Flavobacteriaceae</taxon>
        <taxon>Kordia</taxon>
    </lineage>
</organism>
<dbReference type="InterPro" id="IPR036097">
    <property type="entry name" value="HisK_dim/P_sf"/>
</dbReference>
<dbReference type="CDD" id="cd00082">
    <property type="entry name" value="HisKA"/>
    <property type="match status" value="1"/>
</dbReference>
<dbReference type="Gene3D" id="3.30.565.10">
    <property type="entry name" value="Histidine kinase-like ATPase, C-terminal domain"/>
    <property type="match status" value="1"/>
</dbReference>
<dbReference type="Gene3D" id="1.25.40.10">
    <property type="entry name" value="Tetratricopeptide repeat domain"/>
    <property type="match status" value="2"/>
</dbReference>
<comment type="catalytic activity">
    <reaction evidence="1">
        <text>ATP + protein L-histidine = ADP + protein N-phospho-L-histidine.</text>
        <dbReference type="EC" id="2.7.13.3"/>
    </reaction>
</comment>
<dbReference type="InterPro" id="IPR003594">
    <property type="entry name" value="HATPase_dom"/>
</dbReference>
<dbReference type="STRING" id="391587.KAOT1_02497"/>
<dbReference type="PANTHER" id="PTHR45453:SF1">
    <property type="entry name" value="PHOSPHATE REGULON SENSOR PROTEIN PHOR"/>
    <property type="match status" value="1"/>
</dbReference>
<dbReference type="SUPFAM" id="SSF47384">
    <property type="entry name" value="Homodimeric domain of signal transducing histidine kinase"/>
    <property type="match status" value="1"/>
</dbReference>
<dbReference type="InterPro" id="IPR004358">
    <property type="entry name" value="Sig_transdc_His_kin-like_C"/>
</dbReference>
<evidence type="ECO:0000256" key="4">
    <source>
        <dbReference type="ARBA" id="ARBA00022679"/>
    </source>
</evidence>
<dbReference type="GO" id="GO:0004721">
    <property type="term" value="F:phosphoprotein phosphatase activity"/>
    <property type="evidence" value="ECO:0007669"/>
    <property type="project" value="TreeGrafter"/>
</dbReference>
<dbReference type="InterPro" id="IPR019734">
    <property type="entry name" value="TPR_rpt"/>
</dbReference>
<keyword evidence="4" id="KW-0808">Transferase</keyword>
<dbReference type="GO" id="GO:0016036">
    <property type="term" value="P:cellular response to phosphate starvation"/>
    <property type="evidence" value="ECO:0007669"/>
    <property type="project" value="TreeGrafter"/>
</dbReference>
<keyword evidence="5 10" id="KW-0418">Kinase</keyword>
<dbReference type="InterPro" id="IPR003661">
    <property type="entry name" value="HisK_dim/P_dom"/>
</dbReference>
<name>A9DU02_9FLAO</name>
<dbReference type="EC" id="2.7.13.3" evidence="2"/>
<dbReference type="Gene3D" id="1.10.287.130">
    <property type="match status" value="1"/>
</dbReference>
<dbReference type="InterPro" id="IPR050351">
    <property type="entry name" value="BphY/WalK/GraS-like"/>
</dbReference>
<dbReference type="Proteomes" id="UP000002945">
    <property type="component" value="Unassembled WGS sequence"/>
</dbReference>
<dbReference type="EMBL" id="ABIB01000004">
    <property type="protein sequence ID" value="EDP96242.1"/>
    <property type="molecule type" value="Genomic_DNA"/>
</dbReference>
<keyword evidence="11" id="KW-1185">Reference proteome</keyword>
<evidence type="ECO:0000256" key="1">
    <source>
        <dbReference type="ARBA" id="ARBA00000085"/>
    </source>
</evidence>
<dbReference type="eggNOG" id="COG5002">
    <property type="taxonomic scope" value="Bacteria"/>
</dbReference>
<feature type="domain" description="Histidine kinase" evidence="9">
    <location>
        <begin position="332"/>
        <end position="548"/>
    </location>
</feature>
<accession>A9DU02</accession>
<evidence type="ECO:0000256" key="3">
    <source>
        <dbReference type="ARBA" id="ARBA00022553"/>
    </source>
</evidence>
<evidence type="ECO:0000256" key="2">
    <source>
        <dbReference type="ARBA" id="ARBA00012438"/>
    </source>
</evidence>
<dbReference type="PRINTS" id="PR00344">
    <property type="entry name" value="BCTRLSENSOR"/>
</dbReference>
<gene>
    <name evidence="10" type="ORF">KAOT1_02497</name>
</gene>
<keyword evidence="7" id="KW-0175">Coiled coil</keyword>
<dbReference type="SMART" id="SM00028">
    <property type="entry name" value="TPR"/>
    <property type="match status" value="4"/>
</dbReference>
<dbReference type="AlphaFoldDB" id="A9DU02"/>
<dbReference type="Pfam" id="PF02518">
    <property type="entry name" value="HATPase_c"/>
    <property type="match status" value="1"/>
</dbReference>
<keyword evidence="8" id="KW-1133">Transmembrane helix</keyword>
<dbReference type="PROSITE" id="PS50109">
    <property type="entry name" value="HIS_KIN"/>
    <property type="match status" value="1"/>
</dbReference>
<dbReference type="SUPFAM" id="SSF48452">
    <property type="entry name" value="TPR-like"/>
    <property type="match status" value="1"/>
</dbReference>
<comment type="caution">
    <text evidence="10">The sequence shown here is derived from an EMBL/GenBank/DDBJ whole genome shotgun (WGS) entry which is preliminary data.</text>
</comment>
<keyword evidence="8" id="KW-0472">Membrane</keyword>